<evidence type="ECO:0000313" key="4">
    <source>
        <dbReference type="Proteomes" id="UP000008312"/>
    </source>
</evidence>
<protein>
    <recommendedName>
        <fullName evidence="2">BRCT domain-containing protein</fullName>
    </recommendedName>
</protein>
<dbReference type="GeneID" id="24922239"/>
<dbReference type="InParanoid" id="D8LXW7"/>
<dbReference type="Proteomes" id="UP000008312">
    <property type="component" value="Unassembled WGS sequence"/>
</dbReference>
<dbReference type="Pfam" id="PF00533">
    <property type="entry name" value="BRCT"/>
    <property type="match status" value="1"/>
</dbReference>
<reference evidence="3" key="1">
    <citation type="submission" date="2010-02" db="EMBL/GenBank/DDBJ databases">
        <title>Sequencing and annotation of the Blastocystis hominis genome.</title>
        <authorList>
            <person name="Wincker P."/>
        </authorList>
    </citation>
    <scope>NUCLEOTIDE SEQUENCE</scope>
    <source>
        <strain evidence="3">Singapore isolate B</strain>
    </source>
</reference>
<sequence length="165" mass="18600">MNSSLFFCPKGTLELPRIDSPPKPKREQTEKPKVNEKNGRKRIIHKPKPAWMGPPRDPPEHGKLTIPQGKEDCLDGLVFVVTGLSKYLTVQEISDLIFDHGGVERTAVSGKTNYLVAGFEMEDGRKITEGAQYKAAIKKKVKIISDEDLVKMIEKSIEKKEEEKK</sequence>
<organism evidence="3">
    <name type="scientific">Blastocystis hominis</name>
    <dbReference type="NCBI Taxonomy" id="12968"/>
    <lineage>
        <taxon>Eukaryota</taxon>
        <taxon>Sar</taxon>
        <taxon>Stramenopiles</taxon>
        <taxon>Bigyra</taxon>
        <taxon>Opalozoa</taxon>
        <taxon>Opalinata</taxon>
        <taxon>Blastocystidae</taxon>
        <taxon>Blastocystis</taxon>
    </lineage>
</organism>
<dbReference type="EMBL" id="FN668639">
    <property type="protein sequence ID" value="CBK20422.2"/>
    <property type="molecule type" value="Genomic_DNA"/>
</dbReference>
<feature type="region of interest" description="Disordered" evidence="1">
    <location>
        <begin position="1"/>
        <end position="62"/>
    </location>
</feature>
<evidence type="ECO:0000256" key="1">
    <source>
        <dbReference type="SAM" id="MobiDB-lite"/>
    </source>
</evidence>
<feature type="compositionally biased region" description="Basic residues" evidence="1">
    <location>
        <begin position="39"/>
        <end position="48"/>
    </location>
</feature>
<dbReference type="InterPro" id="IPR001357">
    <property type="entry name" value="BRCT_dom"/>
</dbReference>
<feature type="compositionally biased region" description="Basic and acidic residues" evidence="1">
    <location>
        <begin position="16"/>
        <end position="38"/>
    </location>
</feature>
<dbReference type="OrthoDB" id="446168at2759"/>
<feature type="domain" description="BRCT" evidence="2">
    <location>
        <begin position="69"/>
        <end position="155"/>
    </location>
</feature>
<name>D8LXW7_BLAHO</name>
<dbReference type="SUPFAM" id="SSF52113">
    <property type="entry name" value="BRCT domain"/>
    <property type="match status" value="1"/>
</dbReference>
<accession>D8LXW7</accession>
<dbReference type="Gene3D" id="3.40.50.10190">
    <property type="entry name" value="BRCT domain"/>
    <property type="match status" value="1"/>
</dbReference>
<keyword evidence="4" id="KW-1185">Reference proteome</keyword>
<dbReference type="RefSeq" id="XP_012894470.1">
    <property type="nucleotide sequence ID" value="XM_013039016.1"/>
</dbReference>
<gene>
    <name evidence="3" type="ORF">GSBLH_T00006114001</name>
</gene>
<proteinExistence type="predicted"/>
<dbReference type="InterPro" id="IPR036420">
    <property type="entry name" value="BRCT_dom_sf"/>
</dbReference>
<dbReference type="PROSITE" id="PS50172">
    <property type="entry name" value="BRCT"/>
    <property type="match status" value="1"/>
</dbReference>
<evidence type="ECO:0000259" key="2">
    <source>
        <dbReference type="PROSITE" id="PS50172"/>
    </source>
</evidence>
<dbReference type="AlphaFoldDB" id="D8LXW7"/>
<evidence type="ECO:0000313" key="3">
    <source>
        <dbReference type="EMBL" id="CBK20422.2"/>
    </source>
</evidence>